<dbReference type="NCBIfam" id="TIGR03570">
    <property type="entry name" value="NeuD_NnaD"/>
    <property type="match status" value="1"/>
</dbReference>
<feature type="domain" description="PglD N-terminal" evidence="4">
    <location>
        <begin position="11"/>
        <end position="88"/>
    </location>
</feature>
<evidence type="ECO:0000313" key="6">
    <source>
        <dbReference type="Proteomes" id="UP000037551"/>
    </source>
</evidence>
<dbReference type="AlphaFoldDB" id="A0A0J8FQP4"/>
<keyword evidence="6" id="KW-1185">Reference proteome</keyword>
<reference evidence="5 6" key="1">
    <citation type="submission" date="2015-06" db="EMBL/GenBank/DDBJ databases">
        <title>Draft genome sequence of an Antarctic Pseudomonas sp. strain KG01 with full potential for biotechnological applications.</title>
        <authorList>
            <person name="Pavlov M.S."/>
            <person name="Lira F."/>
            <person name="Martinez J.L."/>
            <person name="Marshall S.H."/>
        </authorList>
    </citation>
    <scope>NUCLEOTIDE SEQUENCE [LARGE SCALE GENOMIC DNA]</scope>
    <source>
        <strain evidence="5 6">KG01</strain>
    </source>
</reference>
<evidence type="ECO:0000256" key="3">
    <source>
        <dbReference type="PIRSR" id="PIRSR620019-2"/>
    </source>
</evidence>
<dbReference type="InterPro" id="IPR041561">
    <property type="entry name" value="PglD_N"/>
</dbReference>
<evidence type="ECO:0000256" key="2">
    <source>
        <dbReference type="PIRSR" id="PIRSR620019-1"/>
    </source>
</evidence>
<dbReference type="GO" id="GO:0016740">
    <property type="term" value="F:transferase activity"/>
    <property type="evidence" value="ECO:0007669"/>
    <property type="project" value="UniProtKB-KW"/>
</dbReference>
<organism evidence="5 6">
    <name type="scientific">Pseudomonas fildesensis</name>
    <dbReference type="NCBI Taxonomy" id="1674920"/>
    <lineage>
        <taxon>Bacteria</taxon>
        <taxon>Pseudomonadati</taxon>
        <taxon>Pseudomonadota</taxon>
        <taxon>Gammaproteobacteria</taxon>
        <taxon>Pseudomonadales</taxon>
        <taxon>Pseudomonadaceae</taxon>
        <taxon>Pseudomonas</taxon>
    </lineage>
</organism>
<gene>
    <name evidence="5" type="ORF">ACR52_26725</name>
</gene>
<evidence type="ECO:0000259" key="4">
    <source>
        <dbReference type="Pfam" id="PF17836"/>
    </source>
</evidence>
<sequence>MKEIGLNIFGIVGAGGFGREVIPLVKKKLESNCQGNFKLVFVDDGDCAKSINGYDVLTSAEFSLLPADKKFFNITIGDSQIREKIAQRMWEIDAKTFSITADNALILDENEIGEGAILCPFTTITSNVKIGKFFHANIYSYIAHDCIIGDYVTFAPSVKCNGNVTIEDHAYIGTGAIIKQGRAGKPLKIGKGAIVGMGAVVTKDVAPGAIVVGNPAKPLPRKGLGG</sequence>
<dbReference type="Gene3D" id="3.40.50.20">
    <property type="match status" value="1"/>
</dbReference>
<dbReference type="PANTHER" id="PTHR43300">
    <property type="entry name" value="ACETYLTRANSFERASE"/>
    <property type="match status" value="1"/>
</dbReference>
<dbReference type="InterPro" id="IPR020019">
    <property type="entry name" value="AcTrfase_PglD-like"/>
</dbReference>
<dbReference type="Gene3D" id="2.160.10.10">
    <property type="entry name" value="Hexapeptide repeat proteins"/>
    <property type="match status" value="1"/>
</dbReference>
<comment type="caution">
    <text evidence="5">The sequence shown here is derived from an EMBL/GenBank/DDBJ whole genome shotgun (WGS) entry which is preliminary data.</text>
</comment>
<dbReference type="EMBL" id="LFMW01000025">
    <property type="protein sequence ID" value="KMT52520.1"/>
    <property type="molecule type" value="Genomic_DNA"/>
</dbReference>
<dbReference type="SUPFAM" id="SSF51161">
    <property type="entry name" value="Trimeric LpxA-like enzymes"/>
    <property type="match status" value="1"/>
</dbReference>
<evidence type="ECO:0000256" key="1">
    <source>
        <dbReference type="ARBA" id="ARBA00007274"/>
    </source>
</evidence>
<keyword evidence="5" id="KW-0808">Transferase</keyword>
<evidence type="ECO:0000313" key="5">
    <source>
        <dbReference type="EMBL" id="KMT52520.1"/>
    </source>
</evidence>
<dbReference type="Pfam" id="PF17836">
    <property type="entry name" value="PglD_N"/>
    <property type="match status" value="1"/>
</dbReference>
<name>A0A0J8FQP4_9PSED</name>
<accession>A0A0J8FQP4</accession>
<dbReference type="OrthoDB" id="9794407at2"/>
<dbReference type="PANTHER" id="PTHR43300:SF7">
    <property type="entry name" value="UDP-N-ACETYLBACILLOSAMINE N-ACETYLTRANSFERASE"/>
    <property type="match status" value="1"/>
</dbReference>
<feature type="site" description="Increases basicity of active site His" evidence="2">
    <location>
        <position position="145"/>
    </location>
</feature>
<proteinExistence type="inferred from homology"/>
<feature type="active site" description="Proton acceptor" evidence="2">
    <location>
        <position position="144"/>
    </location>
</feature>
<dbReference type="PATRIC" id="fig|1674920.3.peg.3980"/>
<dbReference type="CDD" id="cd03360">
    <property type="entry name" value="LbH_AT_putative"/>
    <property type="match status" value="1"/>
</dbReference>
<dbReference type="InterPro" id="IPR011004">
    <property type="entry name" value="Trimer_LpxA-like_sf"/>
</dbReference>
<feature type="binding site" evidence="3">
    <location>
        <position position="77"/>
    </location>
    <ligand>
        <name>substrate</name>
    </ligand>
</feature>
<protein>
    <submittedName>
        <fullName evidence="5">Acetyltransferase</fullName>
    </submittedName>
</protein>
<dbReference type="InterPro" id="IPR050179">
    <property type="entry name" value="Trans_hexapeptide_repeat"/>
</dbReference>
<dbReference type="Proteomes" id="UP000037551">
    <property type="component" value="Unassembled WGS sequence"/>
</dbReference>
<dbReference type="STRING" id="1674920.ACR52_26725"/>
<comment type="similarity">
    <text evidence="1">Belongs to the transferase hexapeptide repeat family.</text>
</comment>